<feature type="compositionally biased region" description="Basic and acidic residues" evidence="8">
    <location>
        <begin position="132"/>
        <end position="141"/>
    </location>
</feature>
<feature type="repeat" description="TPR" evidence="7">
    <location>
        <begin position="84"/>
        <end position="117"/>
    </location>
</feature>
<dbReference type="PROSITE" id="PS50005">
    <property type="entry name" value="TPR"/>
    <property type="match status" value="1"/>
</dbReference>
<dbReference type="GO" id="GO:0031146">
    <property type="term" value="P:SCF-dependent proteasomal ubiquitin-dependent protein catabolic process"/>
    <property type="evidence" value="ECO:0007669"/>
    <property type="project" value="TreeGrafter"/>
</dbReference>
<evidence type="ECO:0000313" key="12">
    <source>
        <dbReference type="Proteomes" id="UP001159042"/>
    </source>
</evidence>
<dbReference type="Pfam" id="PF12937">
    <property type="entry name" value="F-box-like"/>
    <property type="match status" value="1"/>
</dbReference>
<dbReference type="InterPro" id="IPR001810">
    <property type="entry name" value="F-box_dom"/>
</dbReference>
<keyword evidence="4" id="KW-0963">Cytoplasm</keyword>
<protein>
    <recommendedName>
        <fullName evidence="3">F-box only protein 9</fullName>
    </recommendedName>
</protein>
<feature type="region of interest" description="Disordered" evidence="8">
    <location>
        <begin position="1"/>
        <end position="42"/>
    </location>
</feature>
<dbReference type="Pfam" id="PF19270">
    <property type="entry name" value="FBO_C"/>
    <property type="match status" value="1"/>
</dbReference>
<evidence type="ECO:0000256" key="1">
    <source>
        <dbReference type="ARBA" id="ARBA00004496"/>
    </source>
</evidence>
<dbReference type="GO" id="GO:0019005">
    <property type="term" value="C:SCF ubiquitin ligase complex"/>
    <property type="evidence" value="ECO:0007669"/>
    <property type="project" value="TreeGrafter"/>
</dbReference>
<accession>A0AAV8W622</accession>
<comment type="subcellular location">
    <subcellularLocation>
        <location evidence="1">Cytoplasm</location>
    </subcellularLocation>
</comment>
<dbReference type="SUPFAM" id="SSF81383">
    <property type="entry name" value="F-box domain"/>
    <property type="match status" value="1"/>
</dbReference>
<reference evidence="11 12" key="1">
    <citation type="journal article" date="2023" name="Insect Mol. Biol.">
        <title>Genome sequencing provides insights into the evolution of gene families encoding plant cell wall-degrading enzymes in longhorned beetles.</title>
        <authorList>
            <person name="Shin N.R."/>
            <person name="Okamura Y."/>
            <person name="Kirsch R."/>
            <person name="Pauchet Y."/>
        </authorList>
    </citation>
    <scope>NUCLEOTIDE SEQUENCE [LARGE SCALE GENOMIC DNA]</scope>
    <source>
        <strain evidence="11">EAD_L_NR</strain>
    </source>
</reference>
<evidence type="ECO:0000256" key="6">
    <source>
        <dbReference type="ARBA" id="ARBA00022803"/>
    </source>
</evidence>
<evidence type="ECO:0000259" key="9">
    <source>
        <dbReference type="Pfam" id="PF12937"/>
    </source>
</evidence>
<dbReference type="CDD" id="cd22089">
    <property type="entry name" value="F-box_FBXO9"/>
    <property type="match status" value="1"/>
</dbReference>
<feature type="region of interest" description="Disordered" evidence="8">
    <location>
        <begin position="132"/>
        <end position="151"/>
    </location>
</feature>
<dbReference type="GO" id="GO:0005737">
    <property type="term" value="C:cytoplasm"/>
    <property type="evidence" value="ECO:0007669"/>
    <property type="project" value="UniProtKB-SubCell"/>
</dbReference>
<feature type="compositionally biased region" description="Polar residues" evidence="8">
    <location>
        <begin position="33"/>
        <end position="42"/>
    </location>
</feature>
<keyword evidence="6 7" id="KW-0802">TPR repeat</keyword>
<evidence type="ECO:0000256" key="7">
    <source>
        <dbReference type="PROSITE-ProRule" id="PRU00339"/>
    </source>
</evidence>
<evidence type="ECO:0000259" key="10">
    <source>
        <dbReference type="Pfam" id="PF19270"/>
    </source>
</evidence>
<dbReference type="PANTHER" id="PTHR12874:SF29">
    <property type="entry name" value="F-BOX ONLY PROTEIN 9"/>
    <property type="match status" value="1"/>
</dbReference>
<dbReference type="Proteomes" id="UP001159042">
    <property type="component" value="Unassembled WGS sequence"/>
</dbReference>
<feature type="domain" description="F-box" evidence="9">
    <location>
        <begin position="184"/>
        <end position="233"/>
    </location>
</feature>
<dbReference type="InterPro" id="IPR036047">
    <property type="entry name" value="F-box-like_dom_sf"/>
</dbReference>
<evidence type="ECO:0000256" key="2">
    <source>
        <dbReference type="ARBA" id="ARBA00004906"/>
    </source>
</evidence>
<sequence>EAKIEKSGGGEGPNTTTSDSSDDEEQDEPSSTNQTQDVENTLASFREKWKKEILHSPAHKFTPKARMRIASDEADLIDDDEHKARTLFKKGIEMERSGMFYEAIQFYRRAVQIVPDIEFKLDKLPIISDDRQNKETVKEEQANSSENSDDEEILEGALLHRIQRKFAKGSPLCVPKFEQKATHISDLPVEIILYIVRWLVSTDLDLRGLELFSAVCRGFYLCARDPEIWRLACVRVWGLNCGSSPDTYQTWREMFIERPRVHFNGCYISKTTYIRPGENSFQDQFYRPWHLVAYCRYLRFFPEGVVLMLTSAEDPTQCVGLLKNRNARNPVLSGYYRLKDDKVIIVVQKQDPKIAAQVQSFKRNPRKKDVQDSPEQTFHMELQIKSVPKKRHAKLVWTHYSVFTKYKRGDESTCNFDLITNRFPPLWYSRVKSFTAESENPLT</sequence>
<evidence type="ECO:0000256" key="5">
    <source>
        <dbReference type="ARBA" id="ARBA00022786"/>
    </source>
</evidence>
<evidence type="ECO:0000256" key="3">
    <source>
        <dbReference type="ARBA" id="ARBA00019775"/>
    </source>
</evidence>
<dbReference type="InterPro" id="IPR019734">
    <property type="entry name" value="TPR_rpt"/>
</dbReference>
<keyword evidence="12" id="KW-1185">Reference proteome</keyword>
<proteinExistence type="predicted"/>
<organism evidence="11 12">
    <name type="scientific">Exocentrus adspersus</name>
    <dbReference type="NCBI Taxonomy" id="1586481"/>
    <lineage>
        <taxon>Eukaryota</taxon>
        <taxon>Metazoa</taxon>
        <taxon>Ecdysozoa</taxon>
        <taxon>Arthropoda</taxon>
        <taxon>Hexapoda</taxon>
        <taxon>Insecta</taxon>
        <taxon>Pterygota</taxon>
        <taxon>Neoptera</taxon>
        <taxon>Endopterygota</taxon>
        <taxon>Coleoptera</taxon>
        <taxon>Polyphaga</taxon>
        <taxon>Cucujiformia</taxon>
        <taxon>Chrysomeloidea</taxon>
        <taxon>Cerambycidae</taxon>
        <taxon>Lamiinae</taxon>
        <taxon>Acanthocinini</taxon>
        <taxon>Exocentrus</taxon>
    </lineage>
</organism>
<comment type="pathway">
    <text evidence="2">Protein modification; protein ubiquitination.</text>
</comment>
<comment type="caution">
    <text evidence="11">The sequence shown here is derived from an EMBL/GenBank/DDBJ whole genome shotgun (WGS) entry which is preliminary data.</text>
</comment>
<dbReference type="PANTHER" id="PTHR12874">
    <property type="entry name" value="F-BOX ONLY PROTEIN 48-RELATED"/>
    <property type="match status" value="1"/>
</dbReference>
<evidence type="ECO:0000313" key="11">
    <source>
        <dbReference type="EMBL" id="KAJ8921794.1"/>
    </source>
</evidence>
<keyword evidence="5" id="KW-0833">Ubl conjugation pathway</keyword>
<dbReference type="FunFam" id="1.20.1280.50:FF:000012">
    <property type="entry name" value="F-box only protein 9"/>
    <property type="match status" value="1"/>
</dbReference>
<dbReference type="AlphaFoldDB" id="A0AAV8W622"/>
<name>A0AAV8W622_9CUCU</name>
<evidence type="ECO:0000256" key="4">
    <source>
        <dbReference type="ARBA" id="ARBA00022490"/>
    </source>
</evidence>
<dbReference type="EMBL" id="JANEYG010000008">
    <property type="protein sequence ID" value="KAJ8921794.1"/>
    <property type="molecule type" value="Genomic_DNA"/>
</dbReference>
<feature type="domain" description="F-box protein Hrt3/FBXO9 C-terminal" evidence="10">
    <location>
        <begin position="249"/>
        <end position="351"/>
    </location>
</feature>
<dbReference type="Gene3D" id="1.20.1280.50">
    <property type="match status" value="1"/>
</dbReference>
<dbReference type="InterPro" id="IPR045464">
    <property type="entry name" value="Hrt3/FBXO9_C"/>
</dbReference>
<feature type="non-terminal residue" evidence="11">
    <location>
        <position position="1"/>
    </location>
</feature>
<gene>
    <name evidence="11" type="ORF">NQ315_008423</name>
</gene>
<evidence type="ECO:0000256" key="8">
    <source>
        <dbReference type="SAM" id="MobiDB-lite"/>
    </source>
</evidence>